<evidence type="ECO:0000313" key="3">
    <source>
        <dbReference type="Proteomes" id="UP000800040"/>
    </source>
</evidence>
<feature type="compositionally biased region" description="Basic and acidic residues" evidence="1">
    <location>
        <begin position="386"/>
        <end position="397"/>
    </location>
</feature>
<dbReference type="EMBL" id="ML975472">
    <property type="protein sequence ID" value="KAF1829028.1"/>
    <property type="molecule type" value="Genomic_DNA"/>
</dbReference>
<feature type="compositionally biased region" description="Basic and acidic residues" evidence="1">
    <location>
        <begin position="281"/>
        <end position="290"/>
    </location>
</feature>
<evidence type="ECO:0000256" key="1">
    <source>
        <dbReference type="SAM" id="MobiDB-lite"/>
    </source>
</evidence>
<feature type="region of interest" description="Disordered" evidence="1">
    <location>
        <begin position="554"/>
        <end position="579"/>
    </location>
</feature>
<dbReference type="Proteomes" id="UP000800040">
    <property type="component" value="Unassembled WGS sequence"/>
</dbReference>
<organism evidence="2 3">
    <name type="scientific">Decorospora gaudefroyi</name>
    <dbReference type="NCBI Taxonomy" id="184978"/>
    <lineage>
        <taxon>Eukaryota</taxon>
        <taxon>Fungi</taxon>
        <taxon>Dikarya</taxon>
        <taxon>Ascomycota</taxon>
        <taxon>Pezizomycotina</taxon>
        <taxon>Dothideomycetes</taxon>
        <taxon>Pleosporomycetidae</taxon>
        <taxon>Pleosporales</taxon>
        <taxon>Pleosporineae</taxon>
        <taxon>Pleosporaceae</taxon>
        <taxon>Decorospora</taxon>
    </lineage>
</organism>
<name>A0A6A5JWL9_9PLEO</name>
<feature type="region of interest" description="Disordered" evidence="1">
    <location>
        <begin position="1"/>
        <end position="56"/>
    </location>
</feature>
<evidence type="ECO:0000313" key="2">
    <source>
        <dbReference type="EMBL" id="KAF1829028.1"/>
    </source>
</evidence>
<proteinExistence type="predicted"/>
<reference evidence="2" key="1">
    <citation type="submission" date="2020-01" db="EMBL/GenBank/DDBJ databases">
        <authorList>
            <consortium name="DOE Joint Genome Institute"/>
            <person name="Haridas S."/>
            <person name="Albert R."/>
            <person name="Binder M."/>
            <person name="Bloem J."/>
            <person name="Labutti K."/>
            <person name="Salamov A."/>
            <person name="Andreopoulos B."/>
            <person name="Baker S.E."/>
            <person name="Barry K."/>
            <person name="Bills G."/>
            <person name="Bluhm B.H."/>
            <person name="Cannon C."/>
            <person name="Castanera R."/>
            <person name="Culley D.E."/>
            <person name="Daum C."/>
            <person name="Ezra D."/>
            <person name="Gonzalez J.B."/>
            <person name="Henrissat B."/>
            <person name="Kuo A."/>
            <person name="Liang C."/>
            <person name="Lipzen A."/>
            <person name="Lutzoni F."/>
            <person name="Magnuson J."/>
            <person name="Mondo S."/>
            <person name="Nolan M."/>
            <person name="Ohm R."/>
            <person name="Pangilinan J."/>
            <person name="Park H.-J."/>
            <person name="Ramirez L."/>
            <person name="Alfaro M."/>
            <person name="Sun H."/>
            <person name="Tritt A."/>
            <person name="Yoshinaga Y."/>
            <person name="Zwiers L.-H."/>
            <person name="Turgeon B.G."/>
            <person name="Goodwin S.B."/>
            <person name="Spatafora J.W."/>
            <person name="Crous P.W."/>
            <person name="Grigoriev I.V."/>
        </authorList>
    </citation>
    <scope>NUCLEOTIDE SEQUENCE</scope>
    <source>
        <strain evidence="2">P77</strain>
    </source>
</reference>
<dbReference type="AlphaFoldDB" id="A0A6A5JWL9"/>
<feature type="region of interest" description="Disordered" evidence="1">
    <location>
        <begin position="241"/>
        <end position="292"/>
    </location>
</feature>
<protein>
    <submittedName>
        <fullName evidence="2">Uncharacterized protein</fullName>
    </submittedName>
</protein>
<sequence length="579" mass="65213">MSGREPAFPTKSALSKRAREDEPEEPLKRQRQYEFQNSTGAPQQQQTATHHSHGTLTLPSPAVIAEFSNGSPVPFSASATQQTLFATQKQWLQNAAADLTGRPIITVPGIDPRLWSLGATQGANRILLAPRHIWRLRSLAPYKRYVAYSQMTWLARRMVEHDQASSQYQQYWKNIVALGARLMQVEQGWVASFTGTHAEKMHRFIWVRDLQAVPTPVDQSMVHEFHRYQAGMVWGPIATADKERQRPQPRAAANRETPASQTQKPLLIPQPEAGAQPRQNIKPDKIKHPGDAVSVPAYPFDSIEDYTADAKGRYQCRHDSDTGRKCCTEGLTKSGMKASIQKEISTWKAKVEVLIERGALNAAHMTWSIYQNARLRAKQRAEEMKVKSVKEKAESRAAAKRQQQQQEREQRQQQQPQRAYEQREQELLQYQHLLDAAAPTAPPPANLSSLSPIPAPQSTPSQCAPQAARADEKLKALKTHDRFQRQCSGKEAQKQWPNCARFNAWWEAKRLTIQEALLSPEQQSALNDPEPSGMPDKNPNFVKKTAVDVQKEVGAEATRGLDEAQVDGDELRDLFEDAE</sequence>
<dbReference type="OrthoDB" id="3694353at2759"/>
<feature type="region of interest" description="Disordered" evidence="1">
    <location>
        <begin position="521"/>
        <end position="541"/>
    </location>
</feature>
<feature type="compositionally biased region" description="Polar residues" evidence="1">
    <location>
        <begin position="33"/>
        <end position="56"/>
    </location>
</feature>
<gene>
    <name evidence="2" type="ORF">BDW02DRAFT_613155</name>
</gene>
<accession>A0A6A5JWL9</accession>
<feature type="compositionally biased region" description="Basic and acidic residues" evidence="1">
    <location>
        <begin position="17"/>
        <end position="32"/>
    </location>
</feature>
<keyword evidence="3" id="KW-1185">Reference proteome</keyword>
<feature type="compositionally biased region" description="Basic and acidic residues" evidence="1">
    <location>
        <begin position="569"/>
        <end position="579"/>
    </location>
</feature>
<feature type="region of interest" description="Disordered" evidence="1">
    <location>
        <begin position="386"/>
        <end position="422"/>
    </location>
</feature>
<feature type="region of interest" description="Disordered" evidence="1">
    <location>
        <begin position="438"/>
        <end position="469"/>
    </location>
</feature>